<comment type="caution">
    <text evidence="1">The sequence shown here is derived from an EMBL/GenBank/DDBJ whole genome shotgun (WGS) entry which is preliminary data.</text>
</comment>
<evidence type="ECO:0000313" key="2">
    <source>
        <dbReference type="Proteomes" id="UP000076959"/>
    </source>
</evidence>
<dbReference type="OrthoDB" id="9871357at2"/>
<dbReference type="STRING" id="1505087.AYJ54_07895"/>
<dbReference type="AlphaFoldDB" id="A0A176YYB9"/>
<dbReference type="Proteomes" id="UP000076959">
    <property type="component" value="Unassembled WGS sequence"/>
</dbReference>
<dbReference type="RefSeq" id="WP_063699194.1">
    <property type="nucleotide sequence ID" value="NZ_LUUB01000045.1"/>
</dbReference>
<gene>
    <name evidence="1" type="ORF">AYJ54_07895</name>
</gene>
<organism evidence="1 2">
    <name type="scientific">Bradyrhizobium centrolobii</name>
    <dbReference type="NCBI Taxonomy" id="1505087"/>
    <lineage>
        <taxon>Bacteria</taxon>
        <taxon>Pseudomonadati</taxon>
        <taxon>Pseudomonadota</taxon>
        <taxon>Alphaproteobacteria</taxon>
        <taxon>Hyphomicrobiales</taxon>
        <taxon>Nitrobacteraceae</taxon>
        <taxon>Bradyrhizobium</taxon>
    </lineage>
</organism>
<proteinExistence type="predicted"/>
<name>A0A176YYB9_9BRAD</name>
<accession>A0A176YYB9</accession>
<reference evidence="1 2" key="1">
    <citation type="submission" date="2016-03" db="EMBL/GenBank/DDBJ databases">
        <title>Draft Genome Sequence of the Strain BR 10245 (Bradyrhizobium sp.) isolated from nodules of Centrolobium paraense.</title>
        <authorList>
            <person name="Simoes-Araujo J.L.Sr."/>
            <person name="Barauna A.C."/>
            <person name="Silva K."/>
            <person name="Zilli J.E."/>
        </authorList>
    </citation>
    <scope>NUCLEOTIDE SEQUENCE [LARGE SCALE GENOMIC DNA]</scope>
    <source>
        <strain evidence="1 2">BR 10245</strain>
    </source>
</reference>
<evidence type="ECO:0000313" key="1">
    <source>
        <dbReference type="EMBL" id="OAF11773.1"/>
    </source>
</evidence>
<dbReference type="EMBL" id="LUUB01000045">
    <property type="protein sequence ID" value="OAF11773.1"/>
    <property type="molecule type" value="Genomic_DNA"/>
</dbReference>
<protein>
    <submittedName>
        <fullName evidence="1">Uncharacterized protein</fullName>
    </submittedName>
</protein>
<keyword evidence="2" id="KW-1185">Reference proteome</keyword>
<sequence length="89" mass="9825">MTDAFESFLAEMRAVPCLAGEIPDQLEAAFEITKADALRNKHARSFLAALRWVAGHREKSIVERLDAILKLTAFEGPVVGSITRLVGWT</sequence>